<dbReference type="EMBL" id="BAABME010000378">
    <property type="protein sequence ID" value="GAA0142257.1"/>
    <property type="molecule type" value="Genomic_DNA"/>
</dbReference>
<dbReference type="AlphaFoldDB" id="A0AAV3NX16"/>
<keyword evidence="6" id="KW-0067">ATP-binding</keyword>
<gene>
    <name evidence="9" type="ORF">LIER_03199</name>
</gene>
<feature type="domain" description="SAICAR synthetase/ADE2 N-terminal" evidence="8">
    <location>
        <begin position="5"/>
        <end position="76"/>
    </location>
</feature>
<dbReference type="Gene3D" id="3.30.470.20">
    <property type="entry name" value="ATP-grasp fold, B domain"/>
    <property type="match status" value="1"/>
</dbReference>
<dbReference type="SUPFAM" id="SSF56104">
    <property type="entry name" value="SAICAR synthase-like"/>
    <property type="match status" value="1"/>
</dbReference>
<proteinExistence type="predicted"/>
<evidence type="ECO:0000313" key="9">
    <source>
        <dbReference type="EMBL" id="GAA0142257.1"/>
    </source>
</evidence>
<evidence type="ECO:0000256" key="4">
    <source>
        <dbReference type="ARBA" id="ARBA00022741"/>
    </source>
</evidence>
<dbReference type="PROSITE" id="PS01058">
    <property type="entry name" value="SAICAR_SYNTHETASE_2"/>
    <property type="match status" value="1"/>
</dbReference>
<dbReference type="GO" id="GO:0005524">
    <property type="term" value="F:ATP binding"/>
    <property type="evidence" value="ECO:0007669"/>
    <property type="project" value="UniProtKB-KW"/>
</dbReference>
<evidence type="ECO:0000256" key="1">
    <source>
        <dbReference type="ARBA" id="ARBA00004672"/>
    </source>
</evidence>
<comment type="pathway">
    <text evidence="1">Purine metabolism; IMP biosynthesis via de novo pathway; 5-amino-1-(5-phospho-D-ribosyl)imidazole-4-carboxamide from 5-amino-1-(5-phospho-D-ribosyl)imidazole-4-carboxylate: step 1/2.</text>
</comment>
<dbReference type="GO" id="GO:0004639">
    <property type="term" value="F:phosphoribosylaminoimidazolesuccinocarboxamide synthase activity"/>
    <property type="evidence" value="ECO:0007669"/>
    <property type="project" value="UniProtKB-EC"/>
</dbReference>
<dbReference type="Pfam" id="PF01259">
    <property type="entry name" value="SAICAR_synt"/>
    <property type="match status" value="1"/>
</dbReference>
<dbReference type="InterPro" id="IPR018236">
    <property type="entry name" value="SAICAR_synthetase_CS"/>
</dbReference>
<evidence type="ECO:0000256" key="3">
    <source>
        <dbReference type="ARBA" id="ARBA00022598"/>
    </source>
</evidence>
<keyword evidence="4" id="KW-0547">Nucleotide-binding</keyword>
<protein>
    <recommendedName>
        <fullName evidence="2">phosphoribosylaminoimidazolesuccinocarboxamide synthase</fullName>
        <ecNumber evidence="2">6.3.2.6</ecNumber>
    </recommendedName>
    <alternativeName>
        <fullName evidence="7">SAICAR synthetase</fullName>
    </alternativeName>
</protein>
<evidence type="ECO:0000256" key="2">
    <source>
        <dbReference type="ARBA" id="ARBA00012217"/>
    </source>
</evidence>
<keyword evidence="10" id="KW-1185">Reference proteome</keyword>
<organism evidence="9 10">
    <name type="scientific">Lithospermum erythrorhizon</name>
    <name type="common">Purple gromwell</name>
    <name type="synonym">Lithospermum officinale var. erythrorhizon</name>
    <dbReference type="NCBI Taxonomy" id="34254"/>
    <lineage>
        <taxon>Eukaryota</taxon>
        <taxon>Viridiplantae</taxon>
        <taxon>Streptophyta</taxon>
        <taxon>Embryophyta</taxon>
        <taxon>Tracheophyta</taxon>
        <taxon>Spermatophyta</taxon>
        <taxon>Magnoliopsida</taxon>
        <taxon>eudicotyledons</taxon>
        <taxon>Gunneridae</taxon>
        <taxon>Pentapetalae</taxon>
        <taxon>asterids</taxon>
        <taxon>lamiids</taxon>
        <taxon>Boraginales</taxon>
        <taxon>Boraginaceae</taxon>
        <taxon>Boraginoideae</taxon>
        <taxon>Lithospermeae</taxon>
        <taxon>Lithospermum</taxon>
    </lineage>
</organism>
<evidence type="ECO:0000256" key="6">
    <source>
        <dbReference type="ARBA" id="ARBA00022840"/>
    </source>
</evidence>
<accession>A0AAV3NX16</accession>
<dbReference type="EC" id="6.3.2.6" evidence="2"/>
<evidence type="ECO:0000256" key="7">
    <source>
        <dbReference type="ARBA" id="ARBA00030409"/>
    </source>
</evidence>
<comment type="caution">
    <text evidence="9">The sequence shown here is derived from an EMBL/GenBank/DDBJ whole genome shotgun (WGS) entry which is preliminary data.</text>
</comment>
<dbReference type="Proteomes" id="UP001454036">
    <property type="component" value="Unassembled WGS sequence"/>
</dbReference>
<evidence type="ECO:0000313" key="10">
    <source>
        <dbReference type="Proteomes" id="UP001454036"/>
    </source>
</evidence>
<dbReference type="PANTHER" id="PTHR43700:SF1">
    <property type="entry name" value="PHOSPHORIBOSYLAMINOIMIDAZOLE-SUCCINOCARBOXAMIDE SYNTHASE"/>
    <property type="match status" value="1"/>
</dbReference>
<reference evidence="9 10" key="1">
    <citation type="submission" date="2024-01" db="EMBL/GenBank/DDBJ databases">
        <title>The complete chloroplast genome sequence of Lithospermum erythrorhizon: insights into the phylogenetic relationship among Boraginaceae species and the maternal lineages of purple gromwells.</title>
        <authorList>
            <person name="Okada T."/>
            <person name="Watanabe K."/>
        </authorList>
    </citation>
    <scope>NUCLEOTIDE SEQUENCE [LARGE SCALE GENOMIC DNA]</scope>
</reference>
<evidence type="ECO:0000256" key="5">
    <source>
        <dbReference type="ARBA" id="ARBA00022755"/>
    </source>
</evidence>
<dbReference type="PANTHER" id="PTHR43700">
    <property type="entry name" value="PHOSPHORIBOSYLAMINOIMIDAZOLE-SUCCINOCARBOXAMIDE SYNTHASE"/>
    <property type="match status" value="1"/>
</dbReference>
<keyword evidence="5" id="KW-0658">Purine biosynthesis</keyword>
<dbReference type="GO" id="GO:0009570">
    <property type="term" value="C:chloroplast stroma"/>
    <property type="evidence" value="ECO:0007669"/>
    <property type="project" value="TreeGrafter"/>
</dbReference>
<name>A0AAV3NX16_LITER</name>
<dbReference type="GO" id="GO:0006189">
    <property type="term" value="P:'de novo' IMP biosynthetic process"/>
    <property type="evidence" value="ECO:0007669"/>
    <property type="project" value="TreeGrafter"/>
</dbReference>
<dbReference type="InterPro" id="IPR028923">
    <property type="entry name" value="SAICAR_synt/ADE2_N"/>
</dbReference>
<keyword evidence="3 9" id="KW-0436">Ligase</keyword>
<sequence length="81" mass="9459">MSIALLQQVAKEQGLILVDTKYEFGKDRDGSVLLIDEVHTPDSSRYWIGHSCEEHFQNGLEPENVDKEFLRLWFKKKLQPI</sequence>
<evidence type="ECO:0000259" key="8">
    <source>
        <dbReference type="Pfam" id="PF01259"/>
    </source>
</evidence>